<dbReference type="EMBL" id="JBFMKM010000014">
    <property type="protein sequence ID" value="KAL1297874.1"/>
    <property type="molecule type" value="Genomic_DNA"/>
</dbReference>
<name>A0ABR3P5E9_9PEZI</name>
<dbReference type="GeneID" id="95980095"/>
<feature type="transmembrane region" description="Helical" evidence="2">
    <location>
        <begin position="130"/>
        <end position="159"/>
    </location>
</feature>
<evidence type="ECO:0000256" key="1">
    <source>
        <dbReference type="SAM" id="MobiDB-lite"/>
    </source>
</evidence>
<accession>A0ABR3P5E9</accession>
<feature type="compositionally biased region" description="Low complexity" evidence="1">
    <location>
        <begin position="287"/>
        <end position="298"/>
    </location>
</feature>
<evidence type="ECO:0000313" key="3">
    <source>
        <dbReference type="EMBL" id="KAL1297874.1"/>
    </source>
</evidence>
<keyword evidence="2" id="KW-1133">Transmembrane helix</keyword>
<comment type="caution">
    <text evidence="3">The sequence shown here is derived from an EMBL/GenBank/DDBJ whole genome shotgun (WGS) entry which is preliminary data.</text>
</comment>
<reference evidence="3 4" key="1">
    <citation type="submission" date="2024-07" db="EMBL/GenBank/DDBJ databases">
        <title>Draft sequence of the Neodothiora populina.</title>
        <authorList>
            <person name="Drown D.D."/>
            <person name="Schuette U.S."/>
            <person name="Buechlein A.B."/>
            <person name="Rusch D.R."/>
            <person name="Winton L.W."/>
            <person name="Adams G.A."/>
        </authorList>
    </citation>
    <scope>NUCLEOTIDE SEQUENCE [LARGE SCALE GENOMIC DNA]</scope>
    <source>
        <strain evidence="3 4">CPC 39397</strain>
    </source>
</reference>
<feature type="compositionally biased region" description="Basic residues" evidence="1">
    <location>
        <begin position="313"/>
        <end position="322"/>
    </location>
</feature>
<dbReference type="Proteomes" id="UP001562354">
    <property type="component" value="Unassembled WGS sequence"/>
</dbReference>
<sequence>MLTSILRPLSLARPLTNVTRLHSVLARVLPCRTSSLPLRRAPLRHASTGNASAPKPTVLSSQTAQGAPVTPRAVNGRALNKYPERLLIFHSPTSATVWIGFSKAVCIGFFGFGVLMVAPNVYFNEDAAPWLAPLILLASPVPMILISLLTSPFLASVFIRLPPWARRSAESLQTFARRLPADTRLEVQKIGFLPLPRTRAMQLSDLGSVRTSRMLVNLEHVPSSRAESKKSPATWERLAHYYLFARPTPSHWQRTPAPFVWPLVWDQIQRNSIAGAPAAARKVSTTPAAPARPQQKAPLPSPAVAVPPPPHAQRSRPRRKAR</sequence>
<feature type="region of interest" description="Disordered" evidence="1">
    <location>
        <begin position="276"/>
        <end position="322"/>
    </location>
</feature>
<evidence type="ECO:0000313" key="4">
    <source>
        <dbReference type="Proteomes" id="UP001562354"/>
    </source>
</evidence>
<feature type="compositionally biased region" description="Pro residues" evidence="1">
    <location>
        <begin position="299"/>
        <end position="311"/>
    </location>
</feature>
<gene>
    <name evidence="3" type="ORF">AAFC00_006396</name>
</gene>
<keyword evidence="4" id="KW-1185">Reference proteome</keyword>
<organism evidence="3 4">
    <name type="scientific">Neodothiora populina</name>
    <dbReference type="NCBI Taxonomy" id="2781224"/>
    <lineage>
        <taxon>Eukaryota</taxon>
        <taxon>Fungi</taxon>
        <taxon>Dikarya</taxon>
        <taxon>Ascomycota</taxon>
        <taxon>Pezizomycotina</taxon>
        <taxon>Dothideomycetes</taxon>
        <taxon>Dothideomycetidae</taxon>
        <taxon>Dothideales</taxon>
        <taxon>Dothioraceae</taxon>
        <taxon>Neodothiora</taxon>
    </lineage>
</organism>
<feature type="transmembrane region" description="Helical" evidence="2">
    <location>
        <begin position="95"/>
        <end position="118"/>
    </location>
</feature>
<dbReference type="RefSeq" id="XP_069197556.1">
    <property type="nucleotide sequence ID" value="XM_069346346.1"/>
</dbReference>
<feature type="region of interest" description="Disordered" evidence="1">
    <location>
        <begin position="45"/>
        <end position="70"/>
    </location>
</feature>
<protein>
    <submittedName>
        <fullName evidence="3">Uncharacterized protein</fullName>
    </submittedName>
</protein>
<evidence type="ECO:0000256" key="2">
    <source>
        <dbReference type="SAM" id="Phobius"/>
    </source>
</evidence>
<keyword evidence="2" id="KW-0812">Transmembrane</keyword>
<proteinExistence type="predicted"/>
<keyword evidence="2" id="KW-0472">Membrane</keyword>